<organism evidence="2 3">
    <name type="scientific">Bifidobacterium pullorum subsp. gallinarum</name>
    <dbReference type="NCBI Taxonomy" id="78344"/>
    <lineage>
        <taxon>Bacteria</taxon>
        <taxon>Bacillati</taxon>
        <taxon>Actinomycetota</taxon>
        <taxon>Actinomycetes</taxon>
        <taxon>Bifidobacteriales</taxon>
        <taxon>Bifidobacteriaceae</taxon>
        <taxon>Bifidobacterium</taxon>
    </lineage>
</organism>
<keyword evidence="3" id="KW-1185">Reference proteome</keyword>
<dbReference type="eggNOG" id="COG3513">
    <property type="taxonomic scope" value="Bacteria"/>
</dbReference>
<keyword evidence="2" id="KW-0255">Endonuclease</keyword>
<evidence type="ECO:0000313" key="2">
    <source>
        <dbReference type="EMBL" id="KFI60720.1"/>
    </source>
</evidence>
<accession>A0A087APM0</accession>
<dbReference type="Pfam" id="PF17894">
    <property type="entry name" value="Cas9_Topo"/>
    <property type="match status" value="1"/>
</dbReference>
<dbReference type="Proteomes" id="UP000029046">
    <property type="component" value="Unassembled WGS sequence"/>
</dbReference>
<dbReference type="InterPro" id="IPR041225">
    <property type="entry name" value="Cas9_Topo"/>
</dbReference>
<dbReference type="EMBL" id="JGYX01000004">
    <property type="protein sequence ID" value="KFI60720.1"/>
    <property type="molecule type" value="Genomic_DNA"/>
</dbReference>
<feature type="domain" description="Cas9 topo homolgy" evidence="1">
    <location>
        <begin position="1"/>
        <end position="52"/>
    </location>
</feature>
<sequence length="82" mass="9074">MIRVFQTDLLKQRHKDLFAAPLSPHSVSMRYANPDVAAAVMEGRAEYMGWVTIGDTIRIDPKLAGPSCPVVFSQVGVSVWGW</sequence>
<keyword evidence="2" id="KW-0378">Hydrolase</keyword>
<proteinExistence type="predicted"/>
<evidence type="ECO:0000313" key="3">
    <source>
        <dbReference type="Proteomes" id="UP000029046"/>
    </source>
</evidence>
<gene>
    <name evidence="2" type="ORF">BIGA_1479</name>
</gene>
<dbReference type="AlphaFoldDB" id="A0A087APM0"/>
<evidence type="ECO:0000259" key="1">
    <source>
        <dbReference type="Pfam" id="PF17894"/>
    </source>
</evidence>
<dbReference type="GO" id="GO:0004519">
    <property type="term" value="F:endonuclease activity"/>
    <property type="evidence" value="ECO:0007669"/>
    <property type="project" value="UniProtKB-KW"/>
</dbReference>
<comment type="caution">
    <text evidence="2">The sequence shown here is derived from an EMBL/GenBank/DDBJ whole genome shotgun (WGS) entry which is preliminary data.</text>
</comment>
<dbReference type="OrthoDB" id="9802901at2"/>
<keyword evidence="2" id="KW-0540">Nuclease</keyword>
<protein>
    <submittedName>
        <fullName evidence="2">HNH endonuclease domain protein</fullName>
    </submittedName>
</protein>
<reference evidence="2 3" key="1">
    <citation type="submission" date="2014-03" db="EMBL/GenBank/DDBJ databases">
        <title>Genomics of Bifidobacteria.</title>
        <authorList>
            <person name="Ventura M."/>
            <person name="Milani C."/>
            <person name="Lugli G.A."/>
        </authorList>
    </citation>
    <scope>NUCLEOTIDE SEQUENCE [LARGE SCALE GENOMIC DNA]</scope>
    <source>
        <strain evidence="2 3">LMG 11586</strain>
    </source>
</reference>
<name>A0A087APM0_9BIFI</name>